<evidence type="ECO:0008006" key="3">
    <source>
        <dbReference type="Google" id="ProtNLM"/>
    </source>
</evidence>
<gene>
    <name evidence="1" type="ORF">SAMN04487884_10146</name>
</gene>
<dbReference type="RefSeq" id="WP_074753677.1">
    <property type="nucleotide sequence ID" value="NZ_FOGJ01000001.1"/>
</dbReference>
<evidence type="ECO:0000313" key="2">
    <source>
        <dbReference type="Proteomes" id="UP000182584"/>
    </source>
</evidence>
<dbReference type="InterPro" id="IPR036388">
    <property type="entry name" value="WH-like_DNA-bd_sf"/>
</dbReference>
<protein>
    <recommendedName>
        <fullName evidence="3">DUF234 domain-containing protein</fullName>
    </recommendedName>
</protein>
<dbReference type="Gene3D" id="1.10.10.10">
    <property type="entry name" value="Winged helix-like DNA-binding domain superfamily/Winged helix DNA-binding domain"/>
    <property type="match status" value="1"/>
</dbReference>
<reference evidence="1 2" key="1">
    <citation type="submission" date="2016-10" db="EMBL/GenBank/DDBJ databases">
        <authorList>
            <person name="de Groot N.N."/>
        </authorList>
    </citation>
    <scope>NUCLEOTIDE SEQUENCE [LARGE SCALE GENOMIC DNA]</scope>
    <source>
        <strain evidence="1 2">AR40</strain>
    </source>
</reference>
<dbReference type="EMBL" id="FOGJ01000001">
    <property type="protein sequence ID" value="SEQ98142.1"/>
    <property type="molecule type" value="Genomic_DNA"/>
</dbReference>
<sequence length="265" mass="30519">MGYVERGKSLAQNIDDIFFSKNAKLSDEYDRLFSSAFTNPEEMKGIVEVLYTKNRGYTRAELLEKLKMTDGGTVSKHLNALIASDYITKYVPFGENKRVEYYKLTDAFCLFYLHFRNKIKSSKDHYWQKSLSAQEIVSWRGLAFEHLCFNHIPQIKKALGIGGVVSSESAWSKKADDEDGLQIDLLISRNDNVVNMCEIKYYSDDFSVDKDYYRTMLRRSETLSKLVPKKCAVYGTLITTFGLKENEYSGVFTNVVTLEELFDSF</sequence>
<proteinExistence type="predicted"/>
<organism evidence="1 2">
    <name type="scientific">Butyrivibrio fibrisolvens</name>
    <dbReference type="NCBI Taxonomy" id="831"/>
    <lineage>
        <taxon>Bacteria</taxon>
        <taxon>Bacillati</taxon>
        <taxon>Bacillota</taxon>
        <taxon>Clostridia</taxon>
        <taxon>Lachnospirales</taxon>
        <taxon>Lachnospiraceae</taxon>
        <taxon>Butyrivibrio</taxon>
    </lineage>
</organism>
<dbReference type="InterPro" id="IPR036390">
    <property type="entry name" value="WH_DNA-bd_sf"/>
</dbReference>
<name>A0A1H9KG92_BUTFI</name>
<dbReference type="Proteomes" id="UP000182584">
    <property type="component" value="Unassembled WGS sequence"/>
</dbReference>
<accession>A0A1H9KG92</accession>
<dbReference type="SUPFAM" id="SSF46785">
    <property type="entry name" value="Winged helix' DNA-binding domain"/>
    <property type="match status" value="1"/>
</dbReference>
<dbReference type="AlphaFoldDB" id="A0A1H9KG92"/>
<evidence type="ECO:0000313" key="1">
    <source>
        <dbReference type="EMBL" id="SEQ98142.1"/>
    </source>
</evidence>